<dbReference type="Pfam" id="PF03621">
    <property type="entry name" value="MbtH"/>
    <property type="match status" value="1"/>
</dbReference>
<dbReference type="RefSeq" id="WP_349300036.1">
    <property type="nucleotide sequence ID" value="NZ_JBEDNQ010000009.1"/>
</dbReference>
<comment type="caution">
    <text evidence="2">The sequence shown here is derived from an EMBL/GenBank/DDBJ whole genome shotgun (WGS) entry which is preliminary data.</text>
</comment>
<evidence type="ECO:0000313" key="3">
    <source>
        <dbReference type="Proteomes" id="UP001494902"/>
    </source>
</evidence>
<reference evidence="2 3" key="1">
    <citation type="submission" date="2024-03" db="EMBL/GenBank/DDBJ databases">
        <title>Draft genome sequence of Pseudonocardia nematodicida JCM 31783.</title>
        <authorList>
            <person name="Butdee W."/>
            <person name="Duangmal K."/>
        </authorList>
    </citation>
    <scope>NUCLEOTIDE SEQUENCE [LARGE SCALE GENOMIC DNA]</scope>
    <source>
        <strain evidence="2 3">JCM 31783</strain>
    </source>
</reference>
<evidence type="ECO:0000313" key="2">
    <source>
        <dbReference type="EMBL" id="MEQ3552966.1"/>
    </source>
</evidence>
<dbReference type="Proteomes" id="UP001494902">
    <property type="component" value="Unassembled WGS sequence"/>
</dbReference>
<dbReference type="PANTHER" id="PTHR38444:SF1">
    <property type="entry name" value="ENTEROBACTIN BIOSYNTHESIS PROTEIN YBDZ"/>
    <property type="match status" value="1"/>
</dbReference>
<dbReference type="EMBL" id="JBEDNQ010000009">
    <property type="protein sequence ID" value="MEQ3552966.1"/>
    <property type="molecule type" value="Genomic_DNA"/>
</dbReference>
<keyword evidence="3" id="KW-1185">Reference proteome</keyword>
<protein>
    <submittedName>
        <fullName evidence="2">MbtH family protein</fullName>
    </submittedName>
</protein>
<dbReference type="InterPro" id="IPR005153">
    <property type="entry name" value="MbtH-like_dom"/>
</dbReference>
<organism evidence="2 3">
    <name type="scientific">Pseudonocardia nematodicida</name>
    <dbReference type="NCBI Taxonomy" id="1206997"/>
    <lineage>
        <taxon>Bacteria</taxon>
        <taxon>Bacillati</taxon>
        <taxon>Actinomycetota</taxon>
        <taxon>Actinomycetes</taxon>
        <taxon>Pseudonocardiales</taxon>
        <taxon>Pseudonocardiaceae</taxon>
        <taxon>Pseudonocardia</taxon>
    </lineage>
</organism>
<proteinExistence type="predicted"/>
<dbReference type="InterPro" id="IPR038020">
    <property type="entry name" value="MbtH-like_sf"/>
</dbReference>
<sequence length="87" mass="9678">MATNPFDDEDGTFYALVNTEQQYSLWPTFQAVPGGWTVAFGGPDGKPRQEVLDWIEETWTDLRPQSLRDHIARHAGTTSTAQGAPAR</sequence>
<name>A0ABV1KFK8_9PSEU</name>
<dbReference type="InterPro" id="IPR037407">
    <property type="entry name" value="MLP_fam"/>
</dbReference>
<feature type="domain" description="MbtH-like" evidence="1">
    <location>
        <begin position="4"/>
        <end position="57"/>
    </location>
</feature>
<dbReference type="SMART" id="SM00923">
    <property type="entry name" value="MbtH"/>
    <property type="match status" value="1"/>
</dbReference>
<dbReference type="PANTHER" id="PTHR38444">
    <property type="entry name" value="ENTEROBACTIN BIOSYNTHESIS PROTEIN YBDZ"/>
    <property type="match status" value="1"/>
</dbReference>
<accession>A0ABV1KFK8</accession>
<dbReference type="SUPFAM" id="SSF160582">
    <property type="entry name" value="MbtH-like"/>
    <property type="match status" value="1"/>
</dbReference>
<gene>
    <name evidence="2" type="ORF">WIS52_21075</name>
</gene>
<evidence type="ECO:0000259" key="1">
    <source>
        <dbReference type="SMART" id="SM00923"/>
    </source>
</evidence>
<dbReference type="Gene3D" id="3.90.820.10">
    <property type="entry name" value="Structural Genomics, Unknown Function 30-nov-00 1gh9 Mol_id"/>
    <property type="match status" value="1"/>
</dbReference>